<dbReference type="PROSITE" id="PS50949">
    <property type="entry name" value="HTH_GNTR"/>
    <property type="match status" value="1"/>
</dbReference>
<dbReference type="SUPFAM" id="SSF46785">
    <property type="entry name" value="Winged helix' DNA-binding domain"/>
    <property type="match status" value="1"/>
</dbReference>
<dbReference type="GO" id="GO:0003700">
    <property type="term" value="F:DNA-binding transcription factor activity"/>
    <property type="evidence" value="ECO:0007669"/>
    <property type="project" value="UniProtKB-UniRule"/>
</dbReference>
<evidence type="ECO:0000313" key="7">
    <source>
        <dbReference type="EMBL" id="RAI27128.1"/>
    </source>
</evidence>
<feature type="compositionally biased region" description="Low complexity" evidence="5">
    <location>
        <begin position="11"/>
        <end position="20"/>
    </location>
</feature>
<dbReference type="InterPro" id="IPR028978">
    <property type="entry name" value="Chorismate_lyase_/UTRA_dom_sf"/>
</dbReference>
<dbReference type="AlphaFoldDB" id="A0A327JV99"/>
<dbReference type="InterPro" id="IPR010248">
    <property type="entry name" value="His_ut_repres"/>
</dbReference>
<dbReference type="Gene3D" id="1.10.10.10">
    <property type="entry name" value="Winged helix-like DNA-binding domain superfamily/Winged helix DNA-binding domain"/>
    <property type="match status" value="1"/>
</dbReference>
<evidence type="ECO:0000256" key="2">
    <source>
        <dbReference type="ARBA" id="ARBA00023125"/>
    </source>
</evidence>
<dbReference type="CDD" id="cd07377">
    <property type="entry name" value="WHTH_GntR"/>
    <property type="match status" value="1"/>
</dbReference>
<dbReference type="InterPro" id="IPR050679">
    <property type="entry name" value="Bact_HTH_transcr_reg"/>
</dbReference>
<dbReference type="SMART" id="SM00345">
    <property type="entry name" value="HTH_GNTR"/>
    <property type="match status" value="1"/>
</dbReference>
<protein>
    <recommendedName>
        <fullName evidence="4">Histidine utilization repressor</fullName>
    </recommendedName>
</protein>
<dbReference type="PANTHER" id="PTHR44846:SF16">
    <property type="entry name" value="TRANSCRIPTIONAL REGULATOR PHNF-RELATED"/>
    <property type="match status" value="1"/>
</dbReference>
<keyword evidence="8" id="KW-1185">Reference proteome</keyword>
<dbReference type="NCBIfam" id="TIGR02018">
    <property type="entry name" value="his_ut_repres"/>
    <property type="match status" value="1"/>
</dbReference>
<dbReference type="Proteomes" id="UP000248863">
    <property type="component" value="Unassembled WGS sequence"/>
</dbReference>
<dbReference type="Pfam" id="PF07702">
    <property type="entry name" value="UTRA"/>
    <property type="match status" value="1"/>
</dbReference>
<dbReference type="Gene3D" id="3.40.1410.10">
    <property type="entry name" value="Chorismate lyase-like"/>
    <property type="match status" value="1"/>
</dbReference>
<evidence type="ECO:0000256" key="4">
    <source>
        <dbReference type="NCBIfam" id="TIGR02018"/>
    </source>
</evidence>
<dbReference type="EMBL" id="NPEU01000868">
    <property type="protein sequence ID" value="RAI27128.1"/>
    <property type="molecule type" value="Genomic_DNA"/>
</dbReference>
<dbReference type="PANTHER" id="PTHR44846">
    <property type="entry name" value="MANNOSYL-D-GLYCERATE TRANSPORT/METABOLISM SYSTEM REPRESSOR MNGR-RELATED"/>
    <property type="match status" value="1"/>
</dbReference>
<dbReference type="OrthoDB" id="9808698at2"/>
<sequence length="257" mass="27979">MARDDEGLGDAGADTASGADRSLHQRIRADLEERILSGAWSPGHRIPFEHELMAQYGCARMTVNKVLSGLVEAGLIERRRRAGSFVRRPVGQSAVLRIPDVKAEVLSRGEAYRYELITATRRKATRDDRARIAVAAGAPVLALLCRHVADERPYALEDRLIALDSVPEAASADFSAELPGTWLLAHVPWHEAEHEITAAPADARTAARLDVPVGTACLVIARRTWRGGAPITAVRIWYPGDRQTLVARFTPATAAGR</sequence>
<evidence type="ECO:0000256" key="3">
    <source>
        <dbReference type="ARBA" id="ARBA00023163"/>
    </source>
</evidence>
<dbReference type="FunFam" id="1.10.10.10:FF:000079">
    <property type="entry name" value="GntR family transcriptional regulator"/>
    <property type="match status" value="1"/>
</dbReference>
<accession>A0A327JV99</accession>
<organism evidence="7 8">
    <name type="scientific">Rhodoplanes elegans</name>
    <dbReference type="NCBI Taxonomy" id="29408"/>
    <lineage>
        <taxon>Bacteria</taxon>
        <taxon>Pseudomonadati</taxon>
        <taxon>Pseudomonadota</taxon>
        <taxon>Alphaproteobacteria</taxon>
        <taxon>Hyphomicrobiales</taxon>
        <taxon>Nitrobacteraceae</taxon>
        <taxon>Rhodoplanes</taxon>
    </lineage>
</organism>
<evidence type="ECO:0000256" key="5">
    <source>
        <dbReference type="SAM" id="MobiDB-lite"/>
    </source>
</evidence>
<dbReference type="GO" id="GO:0006547">
    <property type="term" value="P:L-histidine metabolic process"/>
    <property type="evidence" value="ECO:0007669"/>
    <property type="project" value="UniProtKB-UniRule"/>
</dbReference>
<keyword evidence="1" id="KW-0805">Transcription regulation</keyword>
<feature type="region of interest" description="Disordered" evidence="5">
    <location>
        <begin position="1"/>
        <end position="20"/>
    </location>
</feature>
<dbReference type="InterPro" id="IPR036388">
    <property type="entry name" value="WH-like_DNA-bd_sf"/>
</dbReference>
<dbReference type="Pfam" id="PF00392">
    <property type="entry name" value="GntR"/>
    <property type="match status" value="1"/>
</dbReference>
<dbReference type="InterPro" id="IPR036390">
    <property type="entry name" value="WH_DNA-bd_sf"/>
</dbReference>
<evidence type="ECO:0000259" key="6">
    <source>
        <dbReference type="PROSITE" id="PS50949"/>
    </source>
</evidence>
<dbReference type="GO" id="GO:0003677">
    <property type="term" value="F:DNA binding"/>
    <property type="evidence" value="ECO:0007669"/>
    <property type="project" value="UniProtKB-UniRule"/>
</dbReference>
<feature type="domain" description="HTH gntR-type" evidence="6">
    <location>
        <begin position="21"/>
        <end position="89"/>
    </location>
</feature>
<keyword evidence="2" id="KW-0238">DNA-binding</keyword>
<dbReference type="SUPFAM" id="SSF64288">
    <property type="entry name" value="Chorismate lyase-like"/>
    <property type="match status" value="1"/>
</dbReference>
<evidence type="ECO:0000256" key="1">
    <source>
        <dbReference type="ARBA" id="ARBA00023015"/>
    </source>
</evidence>
<reference evidence="7 8" key="1">
    <citation type="submission" date="2017-07" db="EMBL/GenBank/DDBJ databases">
        <title>Draft Genome Sequences of Select Purple Nonsulfur Bacteria.</title>
        <authorList>
            <person name="Lasarre B."/>
            <person name="Mckinlay J.B."/>
        </authorList>
    </citation>
    <scope>NUCLEOTIDE SEQUENCE [LARGE SCALE GENOMIC DNA]</scope>
    <source>
        <strain evidence="7 8">DSM 11907</strain>
    </source>
</reference>
<keyword evidence="3" id="KW-0804">Transcription</keyword>
<gene>
    <name evidence="7" type="primary">hutC</name>
    <name evidence="7" type="ORF">CH338_30285</name>
</gene>
<evidence type="ECO:0000313" key="8">
    <source>
        <dbReference type="Proteomes" id="UP000248863"/>
    </source>
</evidence>
<dbReference type="InterPro" id="IPR000524">
    <property type="entry name" value="Tscrpt_reg_HTH_GntR"/>
</dbReference>
<comment type="caution">
    <text evidence="7">The sequence shown here is derived from an EMBL/GenBank/DDBJ whole genome shotgun (WGS) entry which is preliminary data.</text>
</comment>
<name>A0A327JV99_9BRAD</name>
<dbReference type="GO" id="GO:0045892">
    <property type="term" value="P:negative regulation of DNA-templated transcription"/>
    <property type="evidence" value="ECO:0007669"/>
    <property type="project" value="UniProtKB-UniRule"/>
</dbReference>
<dbReference type="SMART" id="SM00866">
    <property type="entry name" value="UTRA"/>
    <property type="match status" value="1"/>
</dbReference>
<dbReference type="RefSeq" id="WP_111360727.1">
    <property type="nucleotide sequence ID" value="NZ_NPEU01000868.1"/>
</dbReference>
<proteinExistence type="predicted"/>
<dbReference type="InterPro" id="IPR011663">
    <property type="entry name" value="UTRA"/>
</dbReference>